<feature type="transmembrane region" description="Helical" evidence="1">
    <location>
        <begin position="165"/>
        <end position="182"/>
    </location>
</feature>
<feature type="transmembrane region" description="Helical" evidence="1">
    <location>
        <begin position="232"/>
        <end position="250"/>
    </location>
</feature>
<dbReference type="EMBL" id="CP014854">
    <property type="protein sequence ID" value="ASI99282.1"/>
    <property type="molecule type" value="Genomic_DNA"/>
</dbReference>
<reference evidence="2 3" key="1">
    <citation type="submission" date="2016-03" db="EMBL/GenBank/DDBJ databases">
        <title>Complete genome sequence of Thermococcus celer.</title>
        <authorList>
            <person name="Oger P.M."/>
        </authorList>
    </citation>
    <scope>NUCLEOTIDE SEQUENCE [LARGE SCALE GENOMIC DNA]</scope>
    <source>
        <strain evidence="2 3">Vu 13</strain>
    </source>
</reference>
<feature type="transmembrane region" description="Helical" evidence="1">
    <location>
        <begin position="421"/>
        <end position="449"/>
    </location>
</feature>
<keyword evidence="3" id="KW-1185">Reference proteome</keyword>
<feature type="transmembrane region" description="Helical" evidence="1">
    <location>
        <begin position="141"/>
        <end position="158"/>
    </location>
</feature>
<dbReference type="KEGG" id="tce:A3L02_06775"/>
<feature type="transmembrane region" description="Helical" evidence="1">
    <location>
        <begin position="346"/>
        <end position="365"/>
    </location>
</feature>
<accession>A0A218P2Y4</accession>
<dbReference type="OrthoDB" id="103680at2157"/>
<proteinExistence type="predicted"/>
<keyword evidence="1" id="KW-0812">Transmembrane</keyword>
<dbReference type="AlphaFoldDB" id="A0A218P2Y4"/>
<feature type="transmembrane region" description="Helical" evidence="1">
    <location>
        <begin position="256"/>
        <end position="274"/>
    </location>
</feature>
<keyword evidence="1" id="KW-0472">Membrane</keyword>
<gene>
    <name evidence="2" type="ORF">A3L02_06775</name>
</gene>
<protein>
    <submittedName>
        <fullName evidence="2">Uncharacterized protein</fullName>
    </submittedName>
</protein>
<sequence length="455" mass="50265">MKRALVLLTLVFITLLPPVSAGGLTYYPNQSAFQAFLHSNSSYTVIAGNDDWARGWAYYIDERLHTVKPRGKGTIVLVGNVRDNPEMAKVWARTGLPENASLLPSIVVLNDTVLVTGSEDNVYLTERAFEGLWNPPEVSRIAFLFVALAVFLILLLHLSRDGGHAGSFYLLSSSLLGLWYLTAEKPLPTDAFLRHFLEGLKFAAGGSPSSPLGAVLGVLFKVMPPIEENLVFFHWVLILLMASFSFYLAPKRARELGLLVFGLIFVSPTFRESLHHINGTAPGLATLTVTLAVISNVTFSPERWKALLQTLVLSALTLLLITVNPCMVLVPVIFVLTFPKRHLRNYAYLLITGVGVFLLYTRFGLPAEIPRGLAPDGWGYLGRFLFENLLALTAITYVALNGRRRIRMRGQTAFLLLMTAVYPPMALFVPALFSYCFILLAGLTVRLIYGFTPGT</sequence>
<evidence type="ECO:0000256" key="1">
    <source>
        <dbReference type="SAM" id="Phobius"/>
    </source>
</evidence>
<name>A0A218P2Y4_THECE</name>
<keyword evidence="1" id="KW-1133">Transmembrane helix</keyword>
<feature type="transmembrane region" description="Helical" evidence="1">
    <location>
        <begin position="377"/>
        <end position="400"/>
    </location>
</feature>
<organism evidence="2 3">
    <name type="scientific">Thermococcus celer Vu 13 = JCM 8558</name>
    <dbReference type="NCBI Taxonomy" id="1293037"/>
    <lineage>
        <taxon>Archaea</taxon>
        <taxon>Methanobacteriati</taxon>
        <taxon>Methanobacteriota</taxon>
        <taxon>Thermococci</taxon>
        <taxon>Thermococcales</taxon>
        <taxon>Thermococcaceae</taxon>
        <taxon>Thermococcus</taxon>
    </lineage>
</organism>
<feature type="transmembrane region" description="Helical" evidence="1">
    <location>
        <begin position="311"/>
        <end position="334"/>
    </location>
</feature>
<evidence type="ECO:0000313" key="2">
    <source>
        <dbReference type="EMBL" id="ASI99282.1"/>
    </source>
</evidence>
<evidence type="ECO:0000313" key="3">
    <source>
        <dbReference type="Proteomes" id="UP000197156"/>
    </source>
</evidence>
<dbReference type="Proteomes" id="UP000197156">
    <property type="component" value="Chromosome"/>
</dbReference>
<dbReference type="RefSeq" id="WP_088863219.1">
    <property type="nucleotide sequence ID" value="NZ_CP014854.1"/>
</dbReference>
<dbReference type="GeneID" id="33324449"/>